<dbReference type="AlphaFoldDB" id="A0A182UZE5"/>
<keyword evidence="2" id="KW-0472">Membrane</keyword>
<dbReference type="Proteomes" id="UP000075903">
    <property type="component" value="Unassembled WGS sequence"/>
</dbReference>
<accession>A0A182UZE5</accession>
<keyword evidence="4" id="KW-1185">Reference proteome</keyword>
<evidence type="ECO:0000256" key="1">
    <source>
        <dbReference type="SAM" id="MobiDB-lite"/>
    </source>
</evidence>
<feature type="compositionally biased region" description="Low complexity" evidence="1">
    <location>
        <begin position="67"/>
        <end position="83"/>
    </location>
</feature>
<evidence type="ECO:0000256" key="2">
    <source>
        <dbReference type="SAM" id="Phobius"/>
    </source>
</evidence>
<evidence type="ECO:0000313" key="3">
    <source>
        <dbReference type="EnsemblMetazoa" id="AMEM006267-PA"/>
    </source>
</evidence>
<protein>
    <submittedName>
        <fullName evidence="3">Uncharacterized protein</fullName>
    </submittedName>
</protein>
<proteinExistence type="predicted"/>
<sequence length="101" mass="11065">MQLSDEHYIFIAKTYLSLMSLSLICFMLTRSRLPDEYRLVQRGKSSGGFGLLCPACTPCAPVRDPDAAPSPAASSPKLTLASSVMDSESVRSNEPLLRRSR</sequence>
<dbReference type="EnsemblMetazoa" id="AMEM006267-RA">
    <property type="protein sequence ID" value="AMEM006267-PA"/>
    <property type="gene ID" value="AMEM006267"/>
</dbReference>
<name>A0A182UZE5_ANOME</name>
<reference evidence="3" key="1">
    <citation type="submission" date="2020-05" db="UniProtKB">
        <authorList>
            <consortium name="EnsemblMetazoa"/>
        </authorList>
    </citation>
    <scope>IDENTIFICATION</scope>
    <source>
        <strain evidence="3">MAF</strain>
    </source>
</reference>
<keyword evidence="2" id="KW-0812">Transmembrane</keyword>
<keyword evidence="2" id="KW-1133">Transmembrane helix</keyword>
<evidence type="ECO:0000313" key="4">
    <source>
        <dbReference type="Proteomes" id="UP000075903"/>
    </source>
</evidence>
<organism evidence="3 4">
    <name type="scientific">Anopheles merus</name>
    <name type="common">Mosquito</name>
    <dbReference type="NCBI Taxonomy" id="30066"/>
    <lineage>
        <taxon>Eukaryota</taxon>
        <taxon>Metazoa</taxon>
        <taxon>Ecdysozoa</taxon>
        <taxon>Arthropoda</taxon>
        <taxon>Hexapoda</taxon>
        <taxon>Insecta</taxon>
        <taxon>Pterygota</taxon>
        <taxon>Neoptera</taxon>
        <taxon>Endopterygota</taxon>
        <taxon>Diptera</taxon>
        <taxon>Nematocera</taxon>
        <taxon>Culicoidea</taxon>
        <taxon>Culicidae</taxon>
        <taxon>Anophelinae</taxon>
        <taxon>Anopheles</taxon>
    </lineage>
</organism>
<feature type="transmembrane region" description="Helical" evidence="2">
    <location>
        <begin position="6"/>
        <end position="28"/>
    </location>
</feature>
<feature type="region of interest" description="Disordered" evidence="1">
    <location>
        <begin position="64"/>
        <end position="101"/>
    </location>
</feature>
<dbReference type="VEuPathDB" id="VectorBase:AMEM006267"/>